<name>A0A5B7AV49_DAVIN</name>
<dbReference type="AlphaFoldDB" id="A0A5B7AV49"/>
<sequence length="140" mass="15629">MKRQAPYPDSNANLYASSQMQQMSVQIMQQNAGMINFPGRPDYFPAKQECSYIPSKAEGQWQWDRDAPKVSNPKISHLYTEENNRDQYSIPGETVITSSPTSQSKRGVSLQGITVAATSVSASWNGPSPDQHRPNRPSRL</sequence>
<feature type="compositionally biased region" description="Polar residues" evidence="1">
    <location>
        <begin position="116"/>
        <end position="128"/>
    </location>
</feature>
<gene>
    <name evidence="2" type="ORF">Din_030008</name>
</gene>
<evidence type="ECO:0000313" key="2">
    <source>
        <dbReference type="EMBL" id="MPA60567.1"/>
    </source>
</evidence>
<reference evidence="2" key="1">
    <citation type="submission" date="2019-08" db="EMBL/GenBank/DDBJ databases">
        <title>Reference gene set and small RNA set construction with multiple tissues from Davidia involucrata Baill.</title>
        <authorList>
            <person name="Yang H."/>
            <person name="Zhou C."/>
            <person name="Li G."/>
            <person name="Wang J."/>
            <person name="Gao P."/>
            <person name="Wang M."/>
            <person name="Wang R."/>
            <person name="Zhao Y."/>
        </authorList>
    </citation>
    <scope>NUCLEOTIDE SEQUENCE</scope>
    <source>
        <tissue evidence="2">Mixed with DoveR01_LX</tissue>
    </source>
</reference>
<feature type="region of interest" description="Disordered" evidence="1">
    <location>
        <begin position="81"/>
        <end position="140"/>
    </location>
</feature>
<evidence type="ECO:0000256" key="1">
    <source>
        <dbReference type="SAM" id="MobiDB-lite"/>
    </source>
</evidence>
<dbReference type="EMBL" id="GHES01030008">
    <property type="protein sequence ID" value="MPA60567.1"/>
    <property type="molecule type" value="Transcribed_RNA"/>
</dbReference>
<protein>
    <submittedName>
        <fullName evidence="2">Uncharacterized protein</fullName>
    </submittedName>
</protein>
<accession>A0A5B7AV49</accession>
<organism evidence="2">
    <name type="scientific">Davidia involucrata</name>
    <name type="common">Dove tree</name>
    <dbReference type="NCBI Taxonomy" id="16924"/>
    <lineage>
        <taxon>Eukaryota</taxon>
        <taxon>Viridiplantae</taxon>
        <taxon>Streptophyta</taxon>
        <taxon>Embryophyta</taxon>
        <taxon>Tracheophyta</taxon>
        <taxon>Spermatophyta</taxon>
        <taxon>Magnoliopsida</taxon>
        <taxon>eudicotyledons</taxon>
        <taxon>Gunneridae</taxon>
        <taxon>Pentapetalae</taxon>
        <taxon>asterids</taxon>
        <taxon>Cornales</taxon>
        <taxon>Nyssaceae</taxon>
        <taxon>Davidia</taxon>
    </lineage>
</organism>
<feature type="compositionally biased region" description="Polar residues" evidence="1">
    <location>
        <begin position="95"/>
        <end position="106"/>
    </location>
</feature>
<proteinExistence type="predicted"/>